<organism evidence="2 3">
    <name type="scientific">Nocardioides nanhaiensis</name>
    <dbReference type="NCBI Taxonomy" id="1476871"/>
    <lineage>
        <taxon>Bacteria</taxon>
        <taxon>Bacillati</taxon>
        <taxon>Actinomycetota</taxon>
        <taxon>Actinomycetes</taxon>
        <taxon>Propionibacteriales</taxon>
        <taxon>Nocardioidaceae</taxon>
        <taxon>Nocardioides</taxon>
    </lineage>
</organism>
<name>A0ABP8W1R7_9ACTN</name>
<feature type="region of interest" description="Disordered" evidence="1">
    <location>
        <begin position="1"/>
        <end position="36"/>
    </location>
</feature>
<dbReference type="EMBL" id="BAABIM010000001">
    <property type="protein sequence ID" value="GAA4678300.1"/>
    <property type="molecule type" value="Genomic_DNA"/>
</dbReference>
<sequence length="111" mass="12725">MHRIDVEMGGQRNEGLEIFTPRGEGSSTFDQTSYNSDGTVEHATGSFDAQGRYHNDLPDSRATLTFVGDDLMRASWERRDARGDWVPWMEVELTREAEPHIEIRSKDDHSR</sequence>
<comment type="caution">
    <text evidence="2">The sequence shown here is derived from an EMBL/GenBank/DDBJ whole genome shotgun (WGS) entry which is preliminary data.</text>
</comment>
<proteinExistence type="predicted"/>
<evidence type="ECO:0000256" key="1">
    <source>
        <dbReference type="SAM" id="MobiDB-lite"/>
    </source>
</evidence>
<reference evidence="3" key="1">
    <citation type="journal article" date="2019" name="Int. J. Syst. Evol. Microbiol.">
        <title>The Global Catalogue of Microorganisms (GCM) 10K type strain sequencing project: providing services to taxonomists for standard genome sequencing and annotation.</title>
        <authorList>
            <consortium name="The Broad Institute Genomics Platform"/>
            <consortium name="The Broad Institute Genome Sequencing Center for Infectious Disease"/>
            <person name="Wu L."/>
            <person name="Ma J."/>
        </authorList>
    </citation>
    <scope>NUCLEOTIDE SEQUENCE [LARGE SCALE GENOMIC DNA]</scope>
    <source>
        <strain evidence="3">JCM 18127</strain>
    </source>
</reference>
<feature type="compositionally biased region" description="Polar residues" evidence="1">
    <location>
        <begin position="25"/>
        <end position="36"/>
    </location>
</feature>
<keyword evidence="3" id="KW-1185">Reference proteome</keyword>
<gene>
    <name evidence="2" type="ORF">GCM10023226_14480</name>
</gene>
<protein>
    <submittedName>
        <fullName evidence="2">Uncharacterized protein</fullName>
    </submittedName>
</protein>
<dbReference type="RefSeq" id="WP_345264119.1">
    <property type="nucleotide sequence ID" value="NZ_BAABIM010000001.1"/>
</dbReference>
<accession>A0ABP8W1R7</accession>
<dbReference type="Proteomes" id="UP001500621">
    <property type="component" value="Unassembled WGS sequence"/>
</dbReference>
<evidence type="ECO:0000313" key="2">
    <source>
        <dbReference type="EMBL" id="GAA4678300.1"/>
    </source>
</evidence>
<evidence type="ECO:0000313" key="3">
    <source>
        <dbReference type="Proteomes" id="UP001500621"/>
    </source>
</evidence>